<dbReference type="Proteomes" id="UP000694892">
    <property type="component" value="Chromosome 7L"/>
</dbReference>
<evidence type="ECO:0000313" key="9">
    <source>
        <dbReference type="Proteomes" id="UP000694892"/>
    </source>
</evidence>
<keyword evidence="1 6" id="KW-0732">Signal</keyword>
<dbReference type="PANTHER" id="PTHR44337">
    <property type="entry name" value="CARCINOEMBRYONIC ANTIGEN-RELATED CELL ADHESION MOLECULE 8"/>
    <property type="match status" value="1"/>
</dbReference>
<evidence type="ECO:0000313" key="8">
    <source>
        <dbReference type="EMBL" id="OCT73009.1"/>
    </source>
</evidence>
<keyword evidence="2" id="KW-1015">Disulfide bond</keyword>
<name>A0A974HCK3_XENLA</name>
<keyword evidence="5" id="KW-0472">Membrane</keyword>
<sequence length="418" mass="45594">MELSWGLSLCVLLLSALGTFYIQHVQGIEGQFVTLCVKLNVFEDQMATWYFNKSNTVASESTNSTPTYYWGYDGRCTLFENATLQLDSLTPADQGNYSLTIMNWNTASSVSGWVYLTIESPLTPPTLKVNVSTTNGNTYPVNGTIVSLCCDAGDQNVINYTFYHDGVTACSQPHVTCNKNYLYFQPITMSDTGRYTCKIENPISSNTSQPLSIIVTGSPDENIQCNAVESNQTVTLNCSWPGGNPAANVTMIFQNTVQIAQDTVTIDVPLIAISSGAQLTCLGAQEGQITVSTMILGSCCTKISPGGTVAIVFGVLLVLVPIELARIYFICKKNNNNTPTPTNPVYENAEAQMSNDTPTRINPAYENAKAQVSNGNNYDHVIISSEGTMAKNRPQESSYQVLQFPHIDLYSSLRKTPK</sequence>
<dbReference type="Gene3D" id="2.60.40.10">
    <property type="entry name" value="Immunoglobulins"/>
    <property type="match status" value="2"/>
</dbReference>
<dbReference type="PANTHER" id="PTHR44337:SF25">
    <property type="entry name" value="HEMICENTIN-1-LIKE"/>
    <property type="match status" value="1"/>
</dbReference>
<proteinExistence type="predicted"/>
<feature type="chain" id="PRO_5037563582" description="Ig-like domain-containing protein" evidence="6">
    <location>
        <begin position="28"/>
        <end position="418"/>
    </location>
</feature>
<evidence type="ECO:0000256" key="6">
    <source>
        <dbReference type="SAM" id="SignalP"/>
    </source>
</evidence>
<evidence type="ECO:0000256" key="1">
    <source>
        <dbReference type="ARBA" id="ARBA00022729"/>
    </source>
</evidence>
<dbReference type="EMBL" id="CM004478">
    <property type="protein sequence ID" value="OCT73009.1"/>
    <property type="molecule type" value="Genomic_DNA"/>
</dbReference>
<feature type="transmembrane region" description="Helical" evidence="5">
    <location>
        <begin position="309"/>
        <end position="329"/>
    </location>
</feature>
<accession>A0A974HCK3</accession>
<gene>
    <name evidence="8" type="ORF">XELAEV_18035990mg</name>
</gene>
<protein>
    <recommendedName>
        <fullName evidence="7">Ig-like domain-containing protein</fullName>
    </recommendedName>
</protein>
<keyword evidence="5" id="KW-0812">Transmembrane</keyword>
<organism evidence="8 9">
    <name type="scientific">Xenopus laevis</name>
    <name type="common">African clawed frog</name>
    <dbReference type="NCBI Taxonomy" id="8355"/>
    <lineage>
        <taxon>Eukaryota</taxon>
        <taxon>Metazoa</taxon>
        <taxon>Chordata</taxon>
        <taxon>Craniata</taxon>
        <taxon>Vertebrata</taxon>
        <taxon>Euteleostomi</taxon>
        <taxon>Amphibia</taxon>
        <taxon>Batrachia</taxon>
        <taxon>Anura</taxon>
        <taxon>Pipoidea</taxon>
        <taxon>Pipidae</taxon>
        <taxon>Xenopodinae</taxon>
        <taxon>Xenopus</taxon>
        <taxon>Xenopus</taxon>
    </lineage>
</organism>
<evidence type="ECO:0000256" key="4">
    <source>
        <dbReference type="ARBA" id="ARBA00023319"/>
    </source>
</evidence>
<dbReference type="InterPro" id="IPR036179">
    <property type="entry name" value="Ig-like_dom_sf"/>
</dbReference>
<evidence type="ECO:0000256" key="5">
    <source>
        <dbReference type="SAM" id="Phobius"/>
    </source>
</evidence>
<evidence type="ECO:0000256" key="3">
    <source>
        <dbReference type="ARBA" id="ARBA00023180"/>
    </source>
</evidence>
<reference evidence="9" key="1">
    <citation type="journal article" date="2016" name="Nature">
        <title>Genome evolution in the allotetraploid frog Xenopus laevis.</title>
        <authorList>
            <person name="Session A.M."/>
            <person name="Uno Y."/>
            <person name="Kwon T."/>
            <person name="Chapman J.A."/>
            <person name="Toyoda A."/>
            <person name="Takahashi S."/>
            <person name="Fukui A."/>
            <person name="Hikosaka A."/>
            <person name="Suzuki A."/>
            <person name="Kondo M."/>
            <person name="van Heeringen S.J."/>
            <person name="Quigley I."/>
            <person name="Heinz S."/>
            <person name="Ogino H."/>
            <person name="Ochi H."/>
            <person name="Hellsten U."/>
            <person name="Lyons J.B."/>
            <person name="Simakov O."/>
            <person name="Putnam N."/>
            <person name="Stites J."/>
            <person name="Kuroki Y."/>
            <person name="Tanaka T."/>
            <person name="Michiue T."/>
            <person name="Watanabe M."/>
            <person name="Bogdanovic O."/>
            <person name="Lister R."/>
            <person name="Georgiou G."/>
            <person name="Paranjpe S.S."/>
            <person name="van Kruijsbergen I."/>
            <person name="Shu S."/>
            <person name="Carlson J."/>
            <person name="Kinoshita T."/>
            <person name="Ohta Y."/>
            <person name="Mawaribuchi S."/>
            <person name="Jenkins J."/>
            <person name="Grimwood J."/>
            <person name="Schmutz J."/>
            <person name="Mitros T."/>
            <person name="Mozaffari S.V."/>
            <person name="Suzuki Y."/>
            <person name="Haramoto Y."/>
            <person name="Yamamoto T.S."/>
            <person name="Takagi C."/>
            <person name="Heald R."/>
            <person name="Miller K."/>
            <person name="Haudenschild C."/>
            <person name="Kitzman J."/>
            <person name="Nakayama T."/>
            <person name="Izutsu Y."/>
            <person name="Robert J."/>
            <person name="Fortriede J."/>
            <person name="Burns K."/>
            <person name="Lotay V."/>
            <person name="Karimi K."/>
            <person name="Yasuoka Y."/>
            <person name="Dichmann D.S."/>
            <person name="Flajnik M.F."/>
            <person name="Houston D.W."/>
            <person name="Shendure J."/>
            <person name="DuPasquier L."/>
            <person name="Vize P.D."/>
            <person name="Zorn A.M."/>
            <person name="Ito M."/>
            <person name="Marcotte E.M."/>
            <person name="Wallingford J.B."/>
            <person name="Ito Y."/>
            <person name="Asashima M."/>
            <person name="Ueno N."/>
            <person name="Matsuda Y."/>
            <person name="Veenstra G.J."/>
            <person name="Fujiyama A."/>
            <person name="Harland R.M."/>
            <person name="Taira M."/>
            <person name="Rokhsar D.S."/>
        </authorList>
    </citation>
    <scope>NUCLEOTIDE SEQUENCE [LARGE SCALE GENOMIC DNA]</scope>
    <source>
        <strain evidence="9">J</strain>
    </source>
</reference>
<dbReference type="SUPFAM" id="SSF48726">
    <property type="entry name" value="Immunoglobulin"/>
    <property type="match status" value="2"/>
</dbReference>
<keyword evidence="5" id="KW-1133">Transmembrane helix</keyword>
<keyword evidence="3" id="KW-0325">Glycoprotein</keyword>
<dbReference type="InterPro" id="IPR007110">
    <property type="entry name" value="Ig-like_dom"/>
</dbReference>
<dbReference type="PROSITE" id="PS50835">
    <property type="entry name" value="IG_LIKE"/>
    <property type="match status" value="1"/>
</dbReference>
<dbReference type="Pfam" id="PF13927">
    <property type="entry name" value="Ig_3"/>
    <property type="match status" value="1"/>
</dbReference>
<dbReference type="InterPro" id="IPR003599">
    <property type="entry name" value="Ig_sub"/>
</dbReference>
<keyword evidence="4" id="KW-0393">Immunoglobulin domain</keyword>
<feature type="domain" description="Ig-like" evidence="7">
    <location>
        <begin position="125"/>
        <end position="216"/>
    </location>
</feature>
<dbReference type="InterPro" id="IPR052598">
    <property type="entry name" value="IgSF_CEA-related"/>
</dbReference>
<feature type="signal peptide" evidence="6">
    <location>
        <begin position="1"/>
        <end position="27"/>
    </location>
</feature>
<dbReference type="SMART" id="SM00409">
    <property type="entry name" value="IG"/>
    <property type="match status" value="2"/>
</dbReference>
<evidence type="ECO:0000256" key="2">
    <source>
        <dbReference type="ARBA" id="ARBA00023157"/>
    </source>
</evidence>
<evidence type="ECO:0000259" key="7">
    <source>
        <dbReference type="PROSITE" id="PS50835"/>
    </source>
</evidence>
<dbReference type="AlphaFoldDB" id="A0A974HCK3"/>
<dbReference type="InterPro" id="IPR013783">
    <property type="entry name" value="Ig-like_fold"/>
</dbReference>